<dbReference type="Gene3D" id="3.30.300.20">
    <property type="match status" value="1"/>
</dbReference>
<protein>
    <submittedName>
        <fullName evidence="2">Ribosome-binding factor A</fullName>
    </submittedName>
</protein>
<dbReference type="EMBL" id="CP042425">
    <property type="protein sequence ID" value="QEL18011.1"/>
    <property type="molecule type" value="Genomic_DNA"/>
</dbReference>
<accession>A0A5C1AFH8</accession>
<dbReference type="InterPro" id="IPR015946">
    <property type="entry name" value="KH_dom-like_a/b"/>
</dbReference>
<name>A0A5C1AFH8_9BACT</name>
<dbReference type="AlphaFoldDB" id="A0A5C1AFH8"/>
<dbReference type="Proteomes" id="UP000324974">
    <property type="component" value="Chromosome"/>
</dbReference>
<feature type="region of interest" description="Disordered" evidence="1">
    <location>
        <begin position="1"/>
        <end position="37"/>
    </location>
</feature>
<proteinExistence type="predicted"/>
<gene>
    <name evidence="2" type="ORF">PX52LOC_05025</name>
</gene>
<evidence type="ECO:0000256" key="1">
    <source>
        <dbReference type="SAM" id="MobiDB-lite"/>
    </source>
</evidence>
<feature type="compositionally biased region" description="Acidic residues" evidence="1">
    <location>
        <begin position="14"/>
        <end position="23"/>
    </location>
</feature>
<dbReference type="InterPro" id="IPR023799">
    <property type="entry name" value="RbfA_dom_sf"/>
</dbReference>
<evidence type="ECO:0000313" key="2">
    <source>
        <dbReference type="EMBL" id="QEL18011.1"/>
    </source>
</evidence>
<dbReference type="OrthoDB" id="285141at2"/>
<sequence length="136" mass="15155">MSGKRSQRGKPADLTDELTPDDGQDPKQFFDRRTQYDQSRQVGRKALQLCEQVKTSLHGILAVCADDVVRDLQVLAVLPAPHTGRLQIAVAVPSTADAVDRVTVLSHLHRVSGWIRSEVASAIHRRKTPELVWDVR</sequence>
<reference evidence="3" key="1">
    <citation type="submission" date="2019-08" db="EMBL/GenBank/DDBJ databases">
        <title>Limnoglobus roseus gen. nov., sp. nov., a novel freshwater planctomycete with a giant genome from the family Gemmataceae.</title>
        <authorList>
            <person name="Kulichevskaya I.S."/>
            <person name="Naumoff D.G."/>
            <person name="Miroshnikov K."/>
            <person name="Ivanova A."/>
            <person name="Philippov D.A."/>
            <person name="Hakobyan A."/>
            <person name="Rijpstra I.C."/>
            <person name="Sinninghe Damste J.S."/>
            <person name="Liesack W."/>
            <person name="Dedysh S.N."/>
        </authorList>
    </citation>
    <scope>NUCLEOTIDE SEQUENCE [LARGE SCALE GENOMIC DNA]</scope>
    <source>
        <strain evidence="3">PX52</strain>
    </source>
</reference>
<organism evidence="2 3">
    <name type="scientific">Limnoglobus roseus</name>
    <dbReference type="NCBI Taxonomy" id="2598579"/>
    <lineage>
        <taxon>Bacteria</taxon>
        <taxon>Pseudomonadati</taxon>
        <taxon>Planctomycetota</taxon>
        <taxon>Planctomycetia</taxon>
        <taxon>Gemmatales</taxon>
        <taxon>Gemmataceae</taxon>
        <taxon>Limnoglobus</taxon>
    </lineage>
</organism>
<dbReference type="KEGG" id="lrs:PX52LOC_05025"/>
<dbReference type="SUPFAM" id="SSF89919">
    <property type="entry name" value="Ribosome-binding factor A, RbfA"/>
    <property type="match status" value="1"/>
</dbReference>
<dbReference type="RefSeq" id="WP_149112553.1">
    <property type="nucleotide sequence ID" value="NZ_CP042425.1"/>
</dbReference>
<keyword evidence="3" id="KW-1185">Reference proteome</keyword>
<feature type="compositionally biased region" description="Basic and acidic residues" evidence="1">
    <location>
        <begin position="24"/>
        <end position="35"/>
    </location>
</feature>
<evidence type="ECO:0000313" key="3">
    <source>
        <dbReference type="Proteomes" id="UP000324974"/>
    </source>
</evidence>